<reference evidence="5" key="1">
    <citation type="journal article" date="2019" name="Int. J. Syst. Evol. Microbiol.">
        <title>The Global Catalogue of Microorganisms (GCM) 10K type strain sequencing project: providing services to taxonomists for standard genome sequencing and annotation.</title>
        <authorList>
            <consortium name="The Broad Institute Genomics Platform"/>
            <consortium name="The Broad Institute Genome Sequencing Center for Infectious Disease"/>
            <person name="Wu L."/>
            <person name="Ma J."/>
        </authorList>
    </citation>
    <scope>NUCLEOTIDE SEQUENCE [LARGE SCALE GENOMIC DNA]</scope>
    <source>
        <strain evidence="5">KCTC 52473</strain>
    </source>
</reference>
<accession>A0ABV7FUV0</accession>
<comment type="caution">
    <text evidence="4">The sequence shown here is derived from an EMBL/GenBank/DDBJ whole genome shotgun (WGS) entry which is preliminary data.</text>
</comment>
<dbReference type="InterPro" id="IPR001789">
    <property type="entry name" value="Sig_transdc_resp-reg_receiver"/>
</dbReference>
<sequence length="135" mass="15243">MSNKETTDKLKRINILVVDDMESMVNLVKSCLLSLGAEKITTATNGANAWSILNKKDIDLIICDWDMPKMTGFGLLKLVRESEMHKHIPFLLLTAAREKKLVMDALEAGVSDYLAKPFQPKELSFRVVKLLRKIP</sequence>
<gene>
    <name evidence="4" type="ORF">ACFOHL_11585</name>
</gene>
<feature type="domain" description="Response regulatory" evidence="3">
    <location>
        <begin position="14"/>
        <end position="131"/>
    </location>
</feature>
<dbReference type="Gene3D" id="3.40.50.2300">
    <property type="match status" value="1"/>
</dbReference>
<keyword evidence="1 2" id="KW-0597">Phosphoprotein</keyword>
<evidence type="ECO:0000256" key="2">
    <source>
        <dbReference type="PROSITE-ProRule" id="PRU00169"/>
    </source>
</evidence>
<dbReference type="EMBL" id="JBHRSW010000018">
    <property type="protein sequence ID" value="MFC3122262.1"/>
    <property type="molecule type" value="Genomic_DNA"/>
</dbReference>
<dbReference type="SMART" id="SM00448">
    <property type="entry name" value="REC"/>
    <property type="match status" value="1"/>
</dbReference>
<name>A0ABV7FUV0_9ALTE</name>
<dbReference type="InterPro" id="IPR011006">
    <property type="entry name" value="CheY-like_superfamily"/>
</dbReference>
<evidence type="ECO:0000259" key="3">
    <source>
        <dbReference type="PROSITE" id="PS50110"/>
    </source>
</evidence>
<dbReference type="Proteomes" id="UP001595478">
    <property type="component" value="Unassembled WGS sequence"/>
</dbReference>
<organism evidence="4 5">
    <name type="scientific">Agaribacter flavus</name>
    <dbReference type="NCBI Taxonomy" id="1902781"/>
    <lineage>
        <taxon>Bacteria</taxon>
        <taxon>Pseudomonadati</taxon>
        <taxon>Pseudomonadota</taxon>
        <taxon>Gammaproteobacteria</taxon>
        <taxon>Alteromonadales</taxon>
        <taxon>Alteromonadaceae</taxon>
        <taxon>Agaribacter</taxon>
    </lineage>
</organism>
<dbReference type="RefSeq" id="WP_376920393.1">
    <property type="nucleotide sequence ID" value="NZ_JBHRSW010000018.1"/>
</dbReference>
<feature type="modified residue" description="4-aspartylphosphate" evidence="2">
    <location>
        <position position="64"/>
    </location>
</feature>
<dbReference type="PANTHER" id="PTHR43547">
    <property type="entry name" value="TWO-COMPONENT HISTIDINE KINASE"/>
    <property type="match status" value="1"/>
</dbReference>
<evidence type="ECO:0000256" key="1">
    <source>
        <dbReference type="ARBA" id="ARBA00022553"/>
    </source>
</evidence>
<proteinExistence type="predicted"/>
<dbReference type="Pfam" id="PF00072">
    <property type="entry name" value="Response_reg"/>
    <property type="match status" value="1"/>
</dbReference>
<dbReference type="PANTHER" id="PTHR43547:SF2">
    <property type="entry name" value="HYBRID SIGNAL TRANSDUCTION HISTIDINE KINASE C"/>
    <property type="match status" value="1"/>
</dbReference>
<evidence type="ECO:0000313" key="4">
    <source>
        <dbReference type="EMBL" id="MFC3122262.1"/>
    </source>
</evidence>
<keyword evidence="5" id="KW-1185">Reference proteome</keyword>
<evidence type="ECO:0000313" key="5">
    <source>
        <dbReference type="Proteomes" id="UP001595478"/>
    </source>
</evidence>
<dbReference type="SUPFAM" id="SSF52172">
    <property type="entry name" value="CheY-like"/>
    <property type="match status" value="1"/>
</dbReference>
<protein>
    <submittedName>
        <fullName evidence="4">Response regulator</fullName>
    </submittedName>
</protein>
<dbReference type="PROSITE" id="PS50110">
    <property type="entry name" value="RESPONSE_REGULATORY"/>
    <property type="match status" value="1"/>
</dbReference>